<reference evidence="6 7" key="1">
    <citation type="submission" date="2017-02" db="EMBL/GenBank/DDBJ databases">
        <authorList>
            <person name="Peterson S.W."/>
        </authorList>
    </citation>
    <scope>NUCLEOTIDE SEQUENCE [LARGE SCALE GENOMIC DNA]</scope>
    <source>
        <strain evidence="6 7">DSM 15102</strain>
    </source>
</reference>
<evidence type="ECO:0000313" key="7">
    <source>
        <dbReference type="Proteomes" id="UP000196365"/>
    </source>
</evidence>
<dbReference type="GO" id="GO:0003735">
    <property type="term" value="F:structural constituent of ribosome"/>
    <property type="evidence" value="ECO:0007669"/>
    <property type="project" value="InterPro"/>
</dbReference>
<evidence type="ECO:0000256" key="4">
    <source>
        <dbReference type="ARBA" id="ARBA00035178"/>
    </source>
</evidence>
<keyword evidence="3 5" id="KW-0687">Ribonucleoprotein</keyword>
<gene>
    <name evidence="5" type="primary">rpmF</name>
    <name evidence="6" type="ORF">SAMN02745973_00209</name>
</gene>
<evidence type="ECO:0000313" key="6">
    <source>
        <dbReference type="EMBL" id="SJZ35232.1"/>
    </source>
</evidence>
<protein>
    <recommendedName>
        <fullName evidence="4 5">Large ribosomal subunit protein bL32</fullName>
    </recommendedName>
</protein>
<accession>A0A1T4JY91</accession>
<comment type="similarity">
    <text evidence="1 5">Belongs to the bacterial ribosomal protein bL32 family.</text>
</comment>
<evidence type="ECO:0000256" key="5">
    <source>
        <dbReference type="HAMAP-Rule" id="MF_00340"/>
    </source>
</evidence>
<evidence type="ECO:0000256" key="3">
    <source>
        <dbReference type="ARBA" id="ARBA00023274"/>
    </source>
</evidence>
<evidence type="ECO:0000256" key="1">
    <source>
        <dbReference type="ARBA" id="ARBA00008560"/>
    </source>
</evidence>
<dbReference type="Gene3D" id="1.20.5.640">
    <property type="entry name" value="Single helix bin"/>
    <property type="match status" value="1"/>
</dbReference>
<dbReference type="InterPro" id="IPR002677">
    <property type="entry name" value="Ribosomal_bL32"/>
</dbReference>
<dbReference type="NCBIfam" id="TIGR01031">
    <property type="entry name" value="rpmF_bact"/>
    <property type="match status" value="1"/>
</dbReference>
<dbReference type="PANTHER" id="PTHR35534">
    <property type="entry name" value="50S RIBOSOMAL PROTEIN L32"/>
    <property type="match status" value="1"/>
</dbReference>
<name>A0A1T4JY91_9FIRM</name>
<organism evidence="6 7">
    <name type="scientific">Garciella nitratireducens DSM 15102</name>
    <dbReference type="NCBI Taxonomy" id="1121911"/>
    <lineage>
        <taxon>Bacteria</taxon>
        <taxon>Bacillati</taxon>
        <taxon>Bacillota</taxon>
        <taxon>Clostridia</taxon>
        <taxon>Eubacteriales</taxon>
        <taxon>Eubacteriaceae</taxon>
        <taxon>Garciella</taxon>
    </lineage>
</organism>
<sequence length="60" mass="6891">MEMAVPKRKTSKARRDKRRANWKLSVPGLSVCPKCGEMKLPHRVCKSCGTYKKIEVMDVK</sequence>
<dbReference type="InterPro" id="IPR011332">
    <property type="entry name" value="Ribosomal_zn-bd"/>
</dbReference>
<dbReference type="Proteomes" id="UP000196365">
    <property type="component" value="Unassembled WGS sequence"/>
</dbReference>
<dbReference type="InterPro" id="IPR044957">
    <property type="entry name" value="Ribosomal_bL32_bact"/>
</dbReference>
<dbReference type="AlphaFoldDB" id="A0A1T4JY91"/>
<dbReference type="PANTHER" id="PTHR35534:SF1">
    <property type="entry name" value="LARGE RIBOSOMAL SUBUNIT PROTEIN BL32"/>
    <property type="match status" value="1"/>
</dbReference>
<dbReference type="SUPFAM" id="SSF57829">
    <property type="entry name" value="Zn-binding ribosomal proteins"/>
    <property type="match status" value="1"/>
</dbReference>
<dbReference type="EMBL" id="FUWV01000001">
    <property type="protein sequence ID" value="SJZ35232.1"/>
    <property type="molecule type" value="Genomic_DNA"/>
</dbReference>
<dbReference type="GO" id="GO:0015934">
    <property type="term" value="C:large ribosomal subunit"/>
    <property type="evidence" value="ECO:0007669"/>
    <property type="project" value="InterPro"/>
</dbReference>
<keyword evidence="2 5" id="KW-0689">Ribosomal protein</keyword>
<proteinExistence type="inferred from homology"/>
<keyword evidence="7" id="KW-1185">Reference proteome</keyword>
<evidence type="ECO:0000256" key="2">
    <source>
        <dbReference type="ARBA" id="ARBA00022980"/>
    </source>
</evidence>
<dbReference type="HAMAP" id="MF_00340">
    <property type="entry name" value="Ribosomal_bL32"/>
    <property type="match status" value="1"/>
</dbReference>
<dbReference type="GO" id="GO:0006412">
    <property type="term" value="P:translation"/>
    <property type="evidence" value="ECO:0007669"/>
    <property type="project" value="UniProtKB-UniRule"/>
</dbReference>
<dbReference type="Pfam" id="PF01783">
    <property type="entry name" value="Ribosomal_L32p"/>
    <property type="match status" value="1"/>
</dbReference>